<dbReference type="OrthoDB" id="9808276at2"/>
<dbReference type="KEGG" id="cser:CCO03_11015"/>
<dbReference type="Gene3D" id="3.40.50.720">
    <property type="entry name" value="NAD(P)-binding Rossmann-like Domain"/>
    <property type="match status" value="2"/>
</dbReference>
<dbReference type="GO" id="GO:0004029">
    <property type="term" value="F:aldehyde dehydrogenase (NAD+) activity"/>
    <property type="evidence" value="ECO:0007669"/>
    <property type="project" value="TreeGrafter"/>
</dbReference>
<evidence type="ECO:0000313" key="3">
    <source>
        <dbReference type="Proteomes" id="UP000196138"/>
    </source>
</evidence>
<dbReference type="GO" id="GO:0005737">
    <property type="term" value="C:cytoplasm"/>
    <property type="evidence" value="ECO:0007669"/>
    <property type="project" value="TreeGrafter"/>
</dbReference>
<organism evidence="2 3">
    <name type="scientific">Comamonas serinivorans</name>
    <dbReference type="NCBI Taxonomy" id="1082851"/>
    <lineage>
        <taxon>Bacteria</taxon>
        <taxon>Pseudomonadati</taxon>
        <taxon>Pseudomonadota</taxon>
        <taxon>Betaproteobacteria</taxon>
        <taxon>Burkholderiales</taxon>
        <taxon>Comamonadaceae</taxon>
        <taxon>Comamonas</taxon>
    </lineage>
</organism>
<sequence>MPARFRRLRVLIVGCGDVGSRVARLLQGRPAPSGVAAGRVTVRALTSGGSPERLQTLRALGVTPLVGDLDDPRRRGPLQRLGALATWGLHLAPPPGRGDTDPRTEALARVWLAAQGRRQRRARALGLAAGQGGQPPSRLARRLRRLRWRHQDTRLRALVYGSTTGVYGDCAGAWLDETRAVNPESARARRRVAAERSLRTLARRSTWSTRVSCLRIPGIYAPDREGGTPRGRLLRGTPCLLPEDDVYTNHIHADDLARAALRALALGRPQRVVQVCDDSVFKAGDYFDAAADLFGLPRPPRLSAQVLQAQVSPVQWSFLRESRRLRNTRMKHELRLVLRHPQVLQGLIAL</sequence>
<dbReference type="Proteomes" id="UP000196138">
    <property type="component" value="Chromosome"/>
</dbReference>
<dbReference type="EMBL" id="CP021455">
    <property type="protein sequence ID" value="ARU05152.1"/>
    <property type="molecule type" value="Genomic_DNA"/>
</dbReference>
<protein>
    <recommendedName>
        <fullName evidence="1">NAD-dependent epimerase/dehydratase domain-containing protein</fullName>
    </recommendedName>
</protein>
<dbReference type="AlphaFoldDB" id="A0A1Y0EPE9"/>
<reference evidence="2 3" key="1">
    <citation type="submission" date="2017-05" db="EMBL/GenBank/DDBJ databases">
        <authorList>
            <person name="Song R."/>
            <person name="Chenine A.L."/>
            <person name="Ruprecht R.M."/>
        </authorList>
    </citation>
    <scope>NUCLEOTIDE SEQUENCE [LARGE SCALE GENOMIC DNA]</scope>
    <source>
        <strain evidence="2 3">DSM 26136</strain>
    </source>
</reference>
<dbReference type="InterPro" id="IPR051783">
    <property type="entry name" value="NAD(P)-dependent_oxidoreduct"/>
</dbReference>
<evidence type="ECO:0000313" key="2">
    <source>
        <dbReference type="EMBL" id="ARU05152.1"/>
    </source>
</evidence>
<dbReference type="InterPro" id="IPR001509">
    <property type="entry name" value="Epimerase_deHydtase"/>
</dbReference>
<proteinExistence type="predicted"/>
<dbReference type="PANTHER" id="PTHR48079:SF6">
    <property type="entry name" value="NAD(P)-BINDING DOMAIN-CONTAINING PROTEIN-RELATED"/>
    <property type="match status" value="1"/>
</dbReference>
<gene>
    <name evidence="2" type="ORF">CCO03_11015</name>
</gene>
<dbReference type="PANTHER" id="PTHR48079">
    <property type="entry name" value="PROTEIN YEEZ"/>
    <property type="match status" value="1"/>
</dbReference>
<dbReference type="InterPro" id="IPR036291">
    <property type="entry name" value="NAD(P)-bd_dom_sf"/>
</dbReference>
<dbReference type="Pfam" id="PF01370">
    <property type="entry name" value="Epimerase"/>
    <property type="match status" value="1"/>
</dbReference>
<name>A0A1Y0EPE9_9BURK</name>
<keyword evidence="3" id="KW-1185">Reference proteome</keyword>
<accession>A0A1Y0EPE9</accession>
<dbReference type="SUPFAM" id="SSF51735">
    <property type="entry name" value="NAD(P)-binding Rossmann-fold domains"/>
    <property type="match status" value="1"/>
</dbReference>
<evidence type="ECO:0000259" key="1">
    <source>
        <dbReference type="Pfam" id="PF01370"/>
    </source>
</evidence>
<feature type="domain" description="NAD-dependent epimerase/dehydratase" evidence="1">
    <location>
        <begin position="153"/>
        <end position="275"/>
    </location>
</feature>